<sequence length="136" mass="15102">MESRGWLTNCATVTLGVPDLISVVGHPPSIAKNVVRFDVVAEESARLGSARVRKLLRISQEEVEKFERGQLDLLGSASRASHSRDLSRDLAQRPCQAAKRQHLSTELTIRHSYASLLIGNKNSGDETRALLLWTER</sequence>
<reference evidence="1 2" key="1">
    <citation type="journal article" date="2014" name="Agronomy (Basel)">
        <title>A Draft Genome Sequence for Ensete ventricosum, the Drought-Tolerant Tree Against Hunger.</title>
        <authorList>
            <person name="Harrison J."/>
            <person name="Moore K.A."/>
            <person name="Paszkiewicz K."/>
            <person name="Jones T."/>
            <person name="Grant M."/>
            <person name="Ambacheew D."/>
            <person name="Muzemil S."/>
            <person name="Studholme D.J."/>
        </authorList>
    </citation>
    <scope>NUCLEOTIDE SEQUENCE [LARGE SCALE GENOMIC DNA]</scope>
</reference>
<name>A0A427B0V7_ENSVE</name>
<gene>
    <name evidence="1" type="ORF">B296_00019097</name>
</gene>
<comment type="caution">
    <text evidence="1">The sequence shown here is derived from an EMBL/GenBank/DDBJ whole genome shotgun (WGS) entry which is preliminary data.</text>
</comment>
<organism evidence="1 2">
    <name type="scientific">Ensete ventricosum</name>
    <name type="common">Abyssinian banana</name>
    <name type="synonym">Musa ensete</name>
    <dbReference type="NCBI Taxonomy" id="4639"/>
    <lineage>
        <taxon>Eukaryota</taxon>
        <taxon>Viridiplantae</taxon>
        <taxon>Streptophyta</taxon>
        <taxon>Embryophyta</taxon>
        <taxon>Tracheophyta</taxon>
        <taxon>Spermatophyta</taxon>
        <taxon>Magnoliopsida</taxon>
        <taxon>Liliopsida</taxon>
        <taxon>Zingiberales</taxon>
        <taxon>Musaceae</taxon>
        <taxon>Ensete</taxon>
    </lineage>
</organism>
<protein>
    <submittedName>
        <fullName evidence="1">Uncharacterized protein</fullName>
    </submittedName>
</protein>
<dbReference type="Proteomes" id="UP000287651">
    <property type="component" value="Unassembled WGS sequence"/>
</dbReference>
<dbReference type="EMBL" id="AMZH03000756">
    <property type="protein sequence ID" value="RRT82143.1"/>
    <property type="molecule type" value="Genomic_DNA"/>
</dbReference>
<accession>A0A427B0V7</accession>
<evidence type="ECO:0000313" key="2">
    <source>
        <dbReference type="Proteomes" id="UP000287651"/>
    </source>
</evidence>
<dbReference type="AlphaFoldDB" id="A0A427B0V7"/>
<evidence type="ECO:0000313" key="1">
    <source>
        <dbReference type="EMBL" id="RRT82143.1"/>
    </source>
</evidence>
<proteinExistence type="predicted"/>